<evidence type="ECO:0008006" key="6">
    <source>
        <dbReference type="Google" id="ProtNLM"/>
    </source>
</evidence>
<dbReference type="AlphaFoldDB" id="A0A381QJH5"/>
<dbReference type="CDD" id="cd01425">
    <property type="entry name" value="RPS2"/>
    <property type="match status" value="1"/>
</dbReference>
<evidence type="ECO:0000256" key="4">
    <source>
        <dbReference type="SAM" id="MobiDB-lite"/>
    </source>
</evidence>
<feature type="region of interest" description="Disordered" evidence="4">
    <location>
        <begin position="233"/>
        <end position="314"/>
    </location>
</feature>
<gene>
    <name evidence="5" type="ORF">METZ01_LOCUS31908</name>
</gene>
<protein>
    <recommendedName>
        <fullName evidence="6">30S ribosomal protein S2</fullName>
    </recommendedName>
</protein>
<dbReference type="NCBIfam" id="TIGR01011">
    <property type="entry name" value="rpsB_bact"/>
    <property type="match status" value="1"/>
</dbReference>
<dbReference type="InterPro" id="IPR023591">
    <property type="entry name" value="Ribosomal_uS2_flav_dom_sf"/>
</dbReference>
<feature type="compositionally biased region" description="Acidic residues" evidence="4">
    <location>
        <begin position="296"/>
        <end position="314"/>
    </location>
</feature>
<dbReference type="PROSITE" id="PS00963">
    <property type="entry name" value="RIBOSOMAL_S2_2"/>
    <property type="match status" value="1"/>
</dbReference>
<keyword evidence="2" id="KW-0689">Ribosomal protein</keyword>
<sequence length="314" mass="34675">MAAVVTMSDLLKAGVHFGHQTRRWNPKMDRYLWGERNGIYIIDLEQTIGLLDTAYSFVRDTVAKGGTVLFVGTKKQAQDPIETYAKASGMPYVNQRWLGGMLTNFRTIRGRVEKMLEYERMQAAGDFDNMPKKEALLLERELTKLQRNLDGLRNMDKLPQTVFVLDTPKEHIAVAEANRLKLPVVAVADSNSDPDLIDYVIPGNDDAIRSTELLTRVVAEAVREGRYIAESKGAVVSSSEERGPEEEARVSAEQTMAAQKALAEAAAREARVAAEHAAQATPRIDAPPEAATTADEVAEQETSAEEPSETTEEN</sequence>
<dbReference type="GO" id="GO:0003735">
    <property type="term" value="F:structural constituent of ribosome"/>
    <property type="evidence" value="ECO:0007669"/>
    <property type="project" value="InterPro"/>
</dbReference>
<dbReference type="GO" id="GO:0006412">
    <property type="term" value="P:translation"/>
    <property type="evidence" value="ECO:0007669"/>
    <property type="project" value="InterPro"/>
</dbReference>
<dbReference type="InterPro" id="IPR018130">
    <property type="entry name" value="Ribosomal_uS2_CS"/>
</dbReference>
<dbReference type="PROSITE" id="PS00962">
    <property type="entry name" value="RIBOSOMAL_S2_1"/>
    <property type="match status" value="1"/>
</dbReference>
<dbReference type="HAMAP" id="MF_00291_B">
    <property type="entry name" value="Ribosomal_uS2_B"/>
    <property type="match status" value="1"/>
</dbReference>
<dbReference type="Gene3D" id="3.40.50.10490">
    <property type="entry name" value="Glucose-6-phosphate isomerase like protein, domain 1"/>
    <property type="match status" value="1"/>
</dbReference>
<keyword evidence="3" id="KW-0687">Ribonucleoprotein</keyword>
<feature type="compositionally biased region" description="Basic and acidic residues" evidence="4">
    <location>
        <begin position="239"/>
        <end position="250"/>
    </location>
</feature>
<dbReference type="PANTHER" id="PTHR12534">
    <property type="entry name" value="30S RIBOSOMAL PROTEIN S2 PROKARYOTIC AND ORGANELLAR"/>
    <property type="match status" value="1"/>
</dbReference>
<dbReference type="Pfam" id="PF00318">
    <property type="entry name" value="Ribosomal_S2"/>
    <property type="match status" value="1"/>
</dbReference>
<accession>A0A381QJH5</accession>
<dbReference type="PRINTS" id="PR00395">
    <property type="entry name" value="RIBOSOMALS2"/>
</dbReference>
<dbReference type="GO" id="GO:0022627">
    <property type="term" value="C:cytosolic small ribosomal subunit"/>
    <property type="evidence" value="ECO:0007669"/>
    <property type="project" value="TreeGrafter"/>
</dbReference>
<organism evidence="5">
    <name type="scientific">marine metagenome</name>
    <dbReference type="NCBI Taxonomy" id="408172"/>
    <lineage>
        <taxon>unclassified sequences</taxon>
        <taxon>metagenomes</taxon>
        <taxon>ecological metagenomes</taxon>
    </lineage>
</organism>
<dbReference type="PANTHER" id="PTHR12534:SF0">
    <property type="entry name" value="SMALL RIBOSOMAL SUBUNIT PROTEIN US2M"/>
    <property type="match status" value="1"/>
</dbReference>
<dbReference type="EMBL" id="UINC01001372">
    <property type="protein sequence ID" value="SUZ79054.1"/>
    <property type="molecule type" value="Genomic_DNA"/>
</dbReference>
<dbReference type="FunFam" id="1.10.287.610:FF:000001">
    <property type="entry name" value="30S ribosomal protein S2"/>
    <property type="match status" value="1"/>
</dbReference>
<proteinExistence type="inferred from homology"/>
<dbReference type="SUPFAM" id="SSF52313">
    <property type="entry name" value="Ribosomal protein S2"/>
    <property type="match status" value="1"/>
</dbReference>
<dbReference type="Gene3D" id="1.10.287.610">
    <property type="entry name" value="Helix hairpin bin"/>
    <property type="match status" value="1"/>
</dbReference>
<evidence type="ECO:0000256" key="2">
    <source>
        <dbReference type="ARBA" id="ARBA00022980"/>
    </source>
</evidence>
<evidence type="ECO:0000256" key="3">
    <source>
        <dbReference type="ARBA" id="ARBA00023274"/>
    </source>
</evidence>
<evidence type="ECO:0000256" key="1">
    <source>
        <dbReference type="ARBA" id="ARBA00006242"/>
    </source>
</evidence>
<reference evidence="5" key="1">
    <citation type="submission" date="2018-05" db="EMBL/GenBank/DDBJ databases">
        <authorList>
            <person name="Lanie J.A."/>
            <person name="Ng W.-L."/>
            <person name="Kazmierczak K.M."/>
            <person name="Andrzejewski T.M."/>
            <person name="Davidsen T.M."/>
            <person name="Wayne K.J."/>
            <person name="Tettelin H."/>
            <person name="Glass J.I."/>
            <person name="Rusch D."/>
            <person name="Podicherti R."/>
            <person name="Tsui H.-C.T."/>
            <person name="Winkler M.E."/>
        </authorList>
    </citation>
    <scope>NUCLEOTIDE SEQUENCE</scope>
</reference>
<comment type="similarity">
    <text evidence="1">Belongs to the universal ribosomal protein uS2 family.</text>
</comment>
<name>A0A381QJH5_9ZZZZ</name>
<dbReference type="InterPro" id="IPR001865">
    <property type="entry name" value="Ribosomal_uS2"/>
</dbReference>
<evidence type="ECO:0000313" key="5">
    <source>
        <dbReference type="EMBL" id="SUZ79054.1"/>
    </source>
</evidence>
<dbReference type="InterPro" id="IPR005706">
    <property type="entry name" value="Ribosomal_uS2_bac/mit/plastid"/>
</dbReference>